<feature type="domain" description="Histidine kinase" evidence="12">
    <location>
        <begin position="586"/>
        <end position="673"/>
    </location>
</feature>
<dbReference type="PROSITE" id="PS50005">
    <property type="entry name" value="TPR"/>
    <property type="match status" value="1"/>
</dbReference>
<sequence>MKYKYYIYLILFFLLSCSEGFDFHEKNLAVNDSLKFYIDEYKRQDLTDQQKNNILLKAFKFAEQINSDSLKNNYYKRISYQFYKLGDTSNFLNVNNKGVELSEKINDSTTLAILLWDAATYYRDKQLKNKEAYERYFKAKSIFEDLGNDYNAAKMLLNMAIIQTNVRDYIGSENTTITAINKFEPLGKQQYLYSCYNNIGIINNELEEYQDALYYHRKALKTLDRFESDPTLKAVSLNNIGVVYKNKGSYDDAITSFNQALTVDSLFYKNTILYSALLDNIAFSNFKSGNNAEIPYLFYKAKQIRDSIKFDPGMIESRLNLSDYFLGEGNYDKALSYAKEAKKLSEESNYTDDILASLLKLSKLDTLNARAYANRYIVLSDSLQAQERLMQNKFARIRYETDEYIDKNNALSERVRNITISLLIALVVFGLLFVIKSQLSKNNQLKLEREQQLANEQIYNLMIDQQNKISEGRKREKQRISKELHDGVLGSLFGTRLSLGSLNTKHDESAINNRQNYIDRLKEIEEEIRSISHNLQSKVLKEEQVFTSLIEELLEIQSKAGNFNYAIQTQTDLDWDMIDGKVKINIYRILQEAIQNINKYADATEVLLTFNANQNHIKVTIEDDGVGFNVQKKSQGIGLSNMTSRVKDLQGTIKITSELSKGTLIEVTVPKTNYFDKKTA</sequence>
<dbReference type="InterPro" id="IPR005467">
    <property type="entry name" value="His_kinase_dom"/>
</dbReference>
<dbReference type="SMART" id="SM00028">
    <property type="entry name" value="TPR"/>
    <property type="match status" value="3"/>
</dbReference>
<dbReference type="GO" id="GO:0016020">
    <property type="term" value="C:membrane"/>
    <property type="evidence" value="ECO:0007669"/>
    <property type="project" value="InterPro"/>
</dbReference>
<dbReference type="GO" id="GO:0046983">
    <property type="term" value="F:protein dimerization activity"/>
    <property type="evidence" value="ECO:0007669"/>
    <property type="project" value="InterPro"/>
</dbReference>
<keyword evidence="8" id="KW-0902">Two-component regulatory system</keyword>
<keyword evidence="5" id="KW-0547">Nucleotide-binding</keyword>
<dbReference type="SUPFAM" id="SSF55874">
    <property type="entry name" value="ATPase domain of HSP90 chaperone/DNA topoisomerase II/histidine kinase"/>
    <property type="match status" value="1"/>
</dbReference>
<dbReference type="InterPro" id="IPR019734">
    <property type="entry name" value="TPR_rpt"/>
</dbReference>
<organism evidence="13 14">
    <name type="scientific">Croceibacter atlanticus (strain ATCC BAA-628 / JCM 21780 / CIP 108009 / IAM 15332 / KCTC 12090 / HTCC2559)</name>
    <dbReference type="NCBI Taxonomy" id="216432"/>
    <lineage>
        <taxon>Bacteria</taxon>
        <taxon>Pseudomonadati</taxon>
        <taxon>Bacteroidota</taxon>
        <taxon>Flavobacteriia</taxon>
        <taxon>Flavobacteriales</taxon>
        <taxon>Flavobacteriaceae</taxon>
        <taxon>Croceibacter</taxon>
    </lineage>
</organism>
<evidence type="ECO:0000256" key="4">
    <source>
        <dbReference type="ARBA" id="ARBA00022679"/>
    </source>
</evidence>
<dbReference type="EC" id="2.7.13.3" evidence="2"/>
<dbReference type="EMBL" id="CP002046">
    <property type="protein sequence ID" value="EAP86138.1"/>
    <property type="molecule type" value="Genomic_DNA"/>
</dbReference>
<gene>
    <name evidence="13" type="ordered locus">CA2559_08896</name>
</gene>
<feature type="coiled-coil region" evidence="10">
    <location>
        <begin position="507"/>
        <end position="541"/>
    </location>
</feature>
<dbReference type="STRING" id="216432.CA2559_08896"/>
<dbReference type="OrthoDB" id="977000at2"/>
<dbReference type="InterPro" id="IPR011990">
    <property type="entry name" value="TPR-like_helical_dom_sf"/>
</dbReference>
<dbReference type="Proteomes" id="UP000002297">
    <property type="component" value="Chromosome"/>
</dbReference>
<dbReference type="InterPro" id="IPR003594">
    <property type="entry name" value="HATPase_dom"/>
</dbReference>
<keyword evidence="7" id="KW-0067">ATP-binding</keyword>
<evidence type="ECO:0000256" key="6">
    <source>
        <dbReference type="ARBA" id="ARBA00022777"/>
    </source>
</evidence>
<dbReference type="GO" id="GO:0005524">
    <property type="term" value="F:ATP binding"/>
    <property type="evidence" value="ECO:0007669"/>
    <property type="project" value="UniProtKB-KW"/>
</dbReference>
<keyword evidence="14" id="KW-1185">Reference proteome</keyword>
<evidence type="ECO:0000256" key="9">
    <source>
        <dbReference type="PROSITE-ProRule" id="PRU00339"/>
    </source>
</evidence>
<dbReference type="InterPro" id="IPR036890">
    <property type="entry name" value="HATPase_C_sf"/>
</dbReference>
<dbReference type="KEGG" id="cat:CA2559_08896"/>
<keyword evidence="11 13" id="KW-0812">Transmembrane</keyword>
<reference evidence="13 14" key="1">
    <citation type="journal article" date="2010" name="J. Bacteriol.">
        <title>The complete genome sequence of Croceibacter atlanticus HTCC2559T.</title>
        <authorList>
            <person name="Oh H.M."/>
            <person name="Kang I."/>
            <person name="Ferriera S."/>
            <person name="Giovannoni S.J."/>
            <person name="Cho J.C."/>
        </authorList>
    </citation>
    <scope>NUCLEOTIDE SEQUENCE [LARGE SCALE GENOMIC DNA]</scope>
    <source>
        <strain evidence="14">ATCC BAA-628 / HTCC2559 / KCTC 12090</strain>
    </source>
</reference>
<evidence type="ECO:0000256" key="3">
    <source>
        <dbReference type="ARBA" id="ARBA00022553"/>
    </source>
</evidence>
<dbReference type="HOGENOM" id="CLU_000445_106_0_10"/>
<keyword evidence="4" id="KW-0808">Transferase</keyword>
<evidence type="ECO:0000256" key="7">
    <source>
        <dbReference type="ARBA" id="ARBA00022840"/>
    </source>
</evidence>
<evidence type="ECO:0000256" key="10">
    <source>
        <dbReference type="SAM" id="Coils"/>
    </source>
</evidence>
<dbReference type="GO" id="GO:0000155">
    <property type="term" value="F:phosphorelay sensor kinase activity"/>
    <property type="evidence" value="ECO:0007669"/>
    <property type="project" value="InterPro"/>
</dbReference>
<dbReference type="Pfam" id="PF02518">
    <property type="entry name" value="HATPase_c"/>
    <property type="match status" value="1"/>
</dbReference>
<dbReference type="Pfam" id="PF07730">
    <property type="entry name" value="HisKA_3"/>
    <property type="match status" value="1"/>
</dbReference>
<dbReference type="GeneID" id="89453530"/>
<dbReference type="InterPro" id="IPR011712">
    <property type="entry name" value="Sig_transdc_His_kin_sub3_dim/P"/>
</dbReference>
<evidence type="ECO:0000256" key="1">
    <source>
        <dbReference type="ARBA" id="ARBA00000085"/>
    </source>
</evidence>
<dbReference type="Gene3D" id="1.20.5.1930">
    <property type="match status" value="1"/>
</dbReference>
<dbReference type="SMART" id="SM00387">
    <property type="entry name" value="HATPase_c"/>
    <property type="match status" value="1"/>
</dbReference>
<comment type="catalytic activity">
    <reaction evidence="1">
        <text>ATP + protein L-histidine = ADP + protein N-phospho-L-histidine.</text>
        <dbReference type="EC" id="2.7.13.3"/>
    </reaction>
</comment>
<proteinExistence type="predicted"/>
<evidence type="ECO:0000256" key="8">
    <source>
        <dbReference type="ARBA" id="ARBA00023012"/>
    </source>
</evidence>
<keyword evidence="6" id="KW-0418">Kinase</keyword>
<dbReference type="Pfam" id="PF13424">
    <property type="entry name" value="TPR_12"/>
    <property type="match status" value="1"/>
</dbReference>
<keyword evidence="3" id="KW-0597">Phosphoprotein</keyword>
<evidence type="ECO:0000256" key="11">
    <source>
        <dbReference type="SAM" id="Phobius"/>
    </source>
</evidence>
<dbReference type="Gene3D" id="3.30.565.10">
    <property type="entry name" value="Histidine kinase-like ATPase, C-terminal domain"/>
    <property type="match status" value="1"/>
</dbReference>
<evidence type="ECO:0000313" key="13">
    <source>
        <dbReference type="EMBL" id="EAP86138.1"/>
    </source>
</evidence>
<accession>A3UBY7</accession>
<dbReference type="PROSITE" id="PS51257">
    <property type="entry name" value="PROKAR_LIPOPROTEIN"/>
    <property type="match status" value="1"/>
</dbReference>
<evidence type="ECO:0000256" key="2">
    <source>
        <dbReference type="ARBA" id="ARBA00012438"/>
    </source>
</evidence>
<dbReference type="SUPFAM" id="SSF48452">
    <property type="entry name" value="TPR-like"/>
    <property type="match status" value="2"/>
</dbReference>
<dbReference type="PANTHER" id="PTHR24421">
    <property type="entry name" value="NITRATE/NITRITE SENSOR PROTEIN NARX-RELATED"/>
    <property type="match status" value="1"/>
</dbReference>
<dbReference type="PROSITE" id="PS50109">
    <property type="entry name" value="HIS_KIN"/>
    <property type="match status" value="1"/>
</dbReference>
<evidence type="ECO:0000259" key="12">
    <source>
        <dbReference type="PROSITE" id="PS50109"/>
    </source>
</evidence>
<evidence type="ECO:0000313" key="14">
    <source>
        <dbReference type="Proteomes" id="UP000002297"/>
    </source>
</evidence>
<dbReference type="InterPro" id="IPR050482">
    <property type="entry name" value="Sensor_HK_TwoCompSys"/>
</dbReference>
<dbReference type="eggNOG" id="COG4585">
    <property type="taxonomic scope" value="Bacteria"/>
</dbReference>
<feature type="repeat" description="TPR" evidence="9">
    <location>
        <begin position="234"/>
        <end position="267"/>
    </location>
</feature>
<keyword evidence="11" id="KW-1133">Transmembrane helix</keyword>
<protein>
    <recommendedName>
        <fullName evidence="2">histidine kinase</fullName>
        <ecNumber evidence="2">2.7.13.3</ecNumber>
    </recommendedName>
</protein>
<keyword evidence="10" id="KW-0175">Coiled coil</keyword>
<keyword evidence="11" id="KW-0472">Membrane</keyword>
<dbReference type="CDD" id="cd16917">
    <property type="entry name" value="HATPase_UhpB-NarQ-NarX-like"/>
    <property type="match status" value="1"/>
</dbReference>
<dbReference type="RefSeq" id="WP_013187524.1">
    <property type="nucleotide sequence ID" value="NC_014230.1"/>
</dbReference>
<name>A3UBY7_CROAH</name>
<feature type="transmembrane region" description="Helical" evidence="11">
    <location>
        <begin position="418"/>
        <end position="435"/>
    </location>
</feature>
<dbReference type="PANTHER" id="PTHR24421:SF10">
    <property type="entry name" value="NITRATE_NITRITE SENSOR PROTEIN NARQ"/>
    <property type="match status" value="1"/>
</dbReference>
<dbReference type="Gene3D" id="1.25.40.10">
    <property type="entry name" value="Tetratricopeptide repeat domain"/>
    <property type="match status" value="1"/>
</dbReference>
<dbReference type="eggNOG" id="COG0457">
    <property type="taxonomic scope" value="Bacteria"/>
</dbReference>
<evidence type="ECO:0000256" key="5">
    <source>
        <dbReference type="ARBA" id="ARBA00022741"/>
    </source>
</evidence>
<dbReference type="AlphaFoldDB" id="A3UBY7"/>
<keyword evidence="9" id="KW-0802">TPR repeat</keyword>